<proteinExistence type="inferred from homology"/>
<dbReference type="KEGG" id="pdic:114508688"/>
<feature type="region of interest" description="Disordered" evidence="2">
    <location>
        <begin position="490"/>
        <end position="515"/>
    </location>
</feature>
<evidence type="ECO:0000256" key="2">
    <source>
        <dbReference type="SAM" id="MobiDB-lite"/>
    </source>
</evidence>
<reference evidence="4" key="1">
    <citation type="submission" date="2025-08" db="UniProtKB">
        <authorList>
            <consortium name="RefSeq"/>
        </authorList>
    </citation>
    <scope>IDENTIFICATION</scope>
    <source>
        <tissue evidence="4">Muscle</tissue>
    </source>
</reference>
<dbReference type="InterPro" id="IPR005026">
    <property type="entry name" value="SAPAP"/>
</dbReference>
<sequence length="1633" mass="176932">MRSGPLSAGWPRCSCLRAEPRSGTSLPREAWPAGGHPKRRSHMRKLPRTGLGKRPAFRVELNPGSPAGDLRVGSGVYHSAHGSDAQTEAGSLQQTPAFSRELLTRGHADTGPCEVGGRQHWGPAASYGAEPDAEQLTGRTPTPAAGSGRCGERENLGREAVGAESRRPGFTRCRLLVSERLLPVKPPYAVLPGILQKHCCLSPDRNTGQAADRSFSVFALAKGSPGTVADQPLWLAVRSHGPDLQLRRPAQLVPLPSQDVLLQWTLCGHSGEFCSAGPGGPRGAPGRARQHQKPPPAGPCAEEPKPGNACRLRDFLLFPSPQPPRDAQLGIERQVPVSVGAVSACISSGTVSCDRVPTGLLAIPVPGLGAAADSGRAWAEGAALSAGGLILPAAGSLIFGVRRAGPELDPPSGSSGGNPALTAPVPLVVDGKPATAPDQLRCLPYFAVCDSHFFLPKFLREKRPLPARGRLCNEITDVRLKLGSRRRLPVADVGPARPPLPAPCSPRPGGSPAEARARLRGGVCGGPASTQTALRIRVFPGAGVCGTRTASRCRARCSPPAAAAEPRARASTPADLLPACTRPRRRRRLPRLRTVPPVPGALRLRAAPGEGLRRAARRARCPESQCTLCGEPEEEEGGDLVQPGISFPGPAEEDLDQQYSWSPTQHFNEDRYSPAPRTMKGLSGSRNAPPLCSGHTCGLAPPEDLLLGPDARQPYLLSPGDGCPLDHRRCSPRSSVHSECVMLPLVLADHVSSSTFPRMHYSSHYDARDDCAGPHAGAKANRIPANLLDQFEKQLPLHRDGFHTLQYQRTSSANEPRGESPGRIRHLVHSVQKLFTKSHSLEGSSKGNANGAKGDGRGEDHHGHHPKHSKRSKSKDRKPEGKHRSGLSSWWSSDDNLDSDSTCRASSVVHRHLADHAPHCYPEPLPGPFGDLSLKTSRSNNDVKCSACEGLALTPDAKYMKRSSWSTLTVSQAKEAYRKSSLNLDKPLVHQEIKAPLRPCHYLQVPQDEWAGYPAGGKDEIPCRRMRSGSYIKAMGDEESGESDSSPKTSPTVALRPEPLLTSLAGLHTQSYLQAASDGPASHSLDPAANYSSPKFRSRNQSYMRAVSTLSQASCVSQMSEAEVNGQFESVCESVFGEVESQAMDALDLPGCFRTRSHSYLRAIQAGYSQDDECLPALTPCPATSTVRPAAAVSYTNYKKTPPPVPPRTTSKPLISVTAQSSTESTQDAYQDGRAQRVSPWPQDGRGLYNSTDSLDSNKAMNLALETAAAQRLADGLGRASDKAEDFLRSRHTSIGIQDSEFPERPPYPRSDVETATDSDTESRGLREYHSVGVQVEDEKRRGRFKRSNSVTAGVQADLELEGFPGHVPTEDKGLQFGSSFQRHSEPSTPTQYGAVRTVRTQGLFSYREDYRAPADTTTLPAPEPWLEPAVDAGDGGRVSPCRRDGSWFLKLLHTETQRMEGWCKEMEREAEDNDLAEEILGKIRSAVGSAQLLMSQKFQQFYWLCQQNMDPSAMPRPTSQDLAGYWDMLQLSVEDVSMKFDELHQLKLNDWKMAESPDRKEERKAPPPIPKKPPKGRLPVTREKSLDLPDRQRQEARRRLLAAKRAASFRQSSAGEHADSIEIYIPEAQTRL</sequence>
<dbReference type="Pfam" id="PF03359">
    <property type="entry name" value="GKAP"/>
    <property type="match status" value="1"/>
</dbReference>
<feature type="region of interest" description="Disordered" evidence="2">
    <location>
        <begin position="123"/>
        <end position="152"/>
    </location>
</feature>
<feature type="region of interest" description="Disordered" evidence="2">
    <location>
        <begin position="18"/>
        <end position="91"/>
    </location>
</feature>
<dbReference type="PANTHER" id="PTHR12353">
    <property type="entry name" value="DISKS LARGE-ASSOCIATED PROTEIN DAP SAP90/PSD-95-ASSOCIATED PROTEIN"/>
    <property type="match status" value="1"/>
</dbReference>
<evidence type="ECO:0000313" key="3">
    <source>
        <dbReference type="Proteomes" id="UP000504628"/>
    </source>
</evidence>
<dbReference type="GeneID" id="114508688"/>
<dbReference type="InParanoid" id="A0A7E6CJA0"/>
<dbReference type="CTD" id="9228"/>
<organism evidence="3 4">
    <name type="scientific">Phyllostomus discolor</name>
    <name type="common">pale spear-nosed bat</name>
    <dbReference type="NCBI Taxonomy" id="89673"/>
    <lineage>
        <taxon>Eukaryota</taxon>
        <taxon>Metazoa</taxon>
        <taxon>Chordata</taxon>
        <taxon>Craniata</taxon>
        <taxon>Vertebrata</taxon>
        <taxon>Euteleostomi</taxon>
        <taxon>Mammalia</taxon>
        <taxon>Eutheria</taxon>
        <taxon>Laurasiatheria</taxon>
        <taxon>Chiroptera</taxon>
        <taxon>Yangochiroptera</taxon>
        <taxon>Phyllostomidae</taxon>
        <taxon>Phyllostominae</taxon>
        <taxon>Phyllostomus</taxon>
    </lineage>
</organism>
<feature type="region of interest" description="Disordered" evidence="2">
    <location>
        <begin position="1221"/>
        <end position="1253"/>
    </location>
</feature>
<feature type="compositionally biased region" description="Basic and acidic residues" evidence="2">
    <location>
        <begin position="1581"/>
        <end position="1599"/>
    </location>
</feature>
<evidence type="ECO:0000256" key="1">
    <source>
        <dbReference type="ARBA" id="ARBA00008839"/>
    </source>
</evidence>
<feature type="region of interest" description="Disordered" evidence="2">
    <location>
        <begin position="277"/>
        <end position="305"/>
    </location>
</feature>
<keyword evidence="3" id="KW-1185">Reference proteome</keyword>
<evidence type="ECO:0000313" key="4">
    <source>
        <dbReference type="RefSeq" id="XP_035867010.1"/>
    </source>
</evidence>
<dbReference type="GO" id="GO:0099572">
    <property type="term" value="C:postsynaptic specialization"/>
    <property type="evidence" value="ECO:0007669"/>
    <property type="project" value="TreeGrafter"/>
</dbReference>
<accession>A0A7E6CJA0</accession>
<dbReference type="Proteomes" id="UP000504628">
    <property type="component" value="Chromosome 11"/>
</dbReference>
<feature type="region of interest" description="Disordered" evidence="2">
    <location>
        <begin position="1292"/>
        <end position="1333"/>
    </location>
</feature>
<feature type="region of interest" description="Disordered" evidence="2">
    <location>
        <begin position="1555"/>
        <end position="1623"/>
    </location>
</feature>
<name>A0A7E6CJA0_9CHIR</name>
<feature type="compositionally biased region" description="Polar residues" evidence="2">
    <location>
        <begin position="837"/>
        <end position="848"/>
    </location>
</feature>
<dbReference type="PANTHER" id="PTHR12353:SF3">
    <property type="entry name" value="DISKS LARGE-ASSOCIATED PROTEIN 2"/>
    <property type="match status" value="1"/>
</dbReference>
<gene>
    <name evidence="4" type="primary">DLGAP2</name>
</gene>
<feature type="compositionally biased region" description="Basic residues" evidence="2">
    <location>
        <begin position="36"/>
        <end position="47"/>
    </location>
</feature>
<dbReference type="OrthoDB" id="10036956at2759"/>
<feature type="compositionally biased region" description="Basic and acidic residues" evidence="2">
    <location>
        <begin position="1321"/>
        <end position="1330"/>
    </location>
</feature>
<comment type="similarity">
    <text evidence="1">Belongs to the SAPAP family.</text>
</comment>
<feature type="compositionally biased region" description="Pro residues" evidence="2">
    <location>
        <begin position="496"/>
        <end position="506"/>
    </location>
</feature>
<feature type="region of interest" description="Disordered" evidence="2">
    <location>
        <begin position="837"/>
        <end position="896"/>
    </location>
</feature>
<feature type="compositionally biased region" description="Basic and acidic residues" evidence="2">
    <location>
        <begin position="1555"/>
        <end position="1566"/>
    </location>
</feature>
<protein>
    <submittedName>
        <fullName evidence="4">Disks large-associated protein 2</fullName>
    </submittedName>
</protein>
<dbReference type="GO" id="GO:0098978">
    <property type="term" value="C:glutamatergic synapse"/>
    <property type="evidence" value="ECO:0007669"/>
    <property type="project" value="TreeGrafter"/>
</dbReference>
<dbReference type="RefSeq" id="XP_035867010.1">
    <property type="nucleotide sequence ID" value="XM_036011117.1"/>
</dbReference>
<feature type="compositionally biased region" description="Basic residues" evidence="2">
    <location>
        <begin position="863"/>
        <end position="876"/>
    </location>
</feature>
<feature type="region of interest" description="Disordered" evidence="2">
    <location>
        <begin position="666"/>
        <end position="687"/>
    </location>
</feature>
<feature type="region of interest" description="Disordered" evidence="2">
    <location>
        <begin position="1075"/>
        <end position="1096"/>
    </location>
</feature>
<dbReference type="GO" id="GO:0060090">
    <property type="term" value="F:molecular adaptor activity"/>
    <property type="evidence" value="ECO:0007669"/>
    <property type="project" value="TreeGrafter"/>
</dbReference>
<dbReference type="GO" id="GO:0023052">
    <property type="term" value="P:signaling"/>
    <property type="evidence" value="ECO:0007669"/>
    <property type="project" value="InterPro"/>
</dbReference>